<protein>
    <submittedName>
        <fullName evidence="2">Uncharacterized protein</fullName>
    </submittedName>
</protein>
<dbReference type="Proteomes" id="UP000807504">
    <property type="component" value="Unassembled WGS sequence"/>
</dbReference>
<proteinExistence type="predicted"/>
<sequence>MGRKGKARQGQSGTPSRGARASDSRTRPSESSARHADESKKKDSSVKEGTQSKKNTAGDQHKRILGKDKATDNVESEMPSSEKKTSDKNLQKSTDNPTGDNKATTKMELRSKGKEMNLERTPDLSKSDAACAMGFENASSKIKPSAHLCLAPPIQDNTKLIPVFEFLQGSKVKDTEEQKCKVDLKVTVIKKEPSSENERSIVEAKTEVNESISELQCSEGIEKQKCDSENLKTSEVRQELSSENEGNVIKPKNELDESTPMLQCSKSTDDPKGNLDSLKASEIQQELASEAEISVTESNTEVNESMSLFQSSKDIDLRKEFVNQNSPQLQLENISENQRKNSETKLEVNEATPVLQVPRTMDINERIKNLDLMLNWIALSKNWNKLSFLNTEEFGETIHLKKDANLSFRVR</sequence>
<evidence type="ECO:0000313" key="3">
    <source>
        <dbReference type="Proteomes" id="UP000807504"/>
    </source>
</evidence>
<name>A0A8T0FDF5_ARGBR</name>
<comment type="caution">
    <text evidence="2">The sequence shown here is derived from an EMBL/GenBank/DDBJ whole genome shotgun (WGS) entry which is preliminary data.</text>
</comment>
<feature type="compositionally biased region" description="Basic and acidic residues" evidence="1">
    <location>
        <begin position="103"/>
        <end position="125"/>
    </location>
</feature>
<feature type="compositionally biased region" description="Basic and acidic residues" evidence="1">
    <location>
        <begin position="20"/>
        <end position="46"/>
    </location>
</feature>
<feature type="compositionally biased region" description="Basic and acidic residues" evidence="1">
    <location>
        <begin position="80"/>
        <end position="90"/>
    </location>
</feature>
<feature type="compositionally biased region" description="Basic and acidic residues" evidence="1">
    <location>
        <begin position="59"/>
        <end position="72"/>
    </location>
</feature>
<feature type="region of interest" description="Disordered" evidence="1">
    <location>
        <begin position="235"/>
        <end position="276"/>
    </location>
</feature>
<evidence type="ECO:0000256" key="1">
    <source>
        <dbReference type="SAM" id="MobiDB-lite"/>
    </source>
</evidence>
<evidence type="ECO:0000313" key="2">
    <source>
        <dbReference type="EMBL" id="KAF8789327.1"/>
    </source>
</evidence>
<reference evidence="2" key="1">
    <citation type="journal article" date="2020" name="bioRxiv">
        <title>Chromosome-level reference genome of the European wasp spider Argiope bruennichi: a resource for studies on range expansion and evolutionary adaptation.</title>
        <authorList>
            <person name="Sheffer M.M."/>
            <person name="Hoppe A."/>
            <person name="Krehenwinkel H."/>
            <person name="Uhl G."/>
            <person name="Kuss A.W."/>
            <person name="Jensen L."/>
            <person name="Jensen C."/>
            <person name="Gillespie R.G."/>
            <person name="Hoff K.J."/>
            <person name="Prost S."/>
        </authorList>
    </citation>
    <scope>NUCLEOTIDE SEQUENCE</scope>
</reference>
<feature type="region of interest" description="Disordered" evidence="1">
    <location>
        <begin position="1"/>
        <end position="125"/>
    </location>
</feature>
<accession>A0A8T0FDF5</accession>
<reference evidence="2" key="2">
    <citation type="submission" date="2020-06" db="EMBL/GenBank/DDBJ databases">
        <authorList>
            <person name="Sheffer M."/>
        </authorList>
    </citation>
    <scope>NUCLEOTIDE SEQUENCE</scope>
</reference>
<dbReference type="AlphaFoldDB" id="A0A8T0FDF5"/>
<keyword evidence="3" id="KW-1185">Reference proteome</keyword>
<dbReference type="EMBL" id="JABXBU010000012">
    <property type="protein sequence ID" value="KAF8789327.1"/>
    <property type="molecule type" value="Genomic_DNA"/>
</dbReference>
<gene>
    <name evidence="2" type="ORF">HNY73_007268</name>
</gene>
<organism evidence="2 3">
    <name type="scientific">Argiope bruennichi</name>
    <name type="common">Wasp spider</name>
    <name type="synonym">Aranea bruennichi</name>
    <dbReference type="NCBI Taxonomy" id="94029"/>
    <lineage>
        <taxon>Eukaryota</taxon>
        <taxon>Metazoa</taxon>
        <taxon>Ecdysozoa</taxon>
        <taxon>Arthropoda</taxon>
        <taxon>Chelicerata</taxon>
        <taxon>Arachnida</taxon>
        <taxon>Araneae</taxon>
        <taxon>Araneomorphae</taxon>
        <taxon>Entelegynae</taxon>
        <taxon>Araneoidea</taxon>
        <taxon>Araneidae</taxon>
        <taxon>Argiope</taxon>
    </lineage>
</organism>
<feature type="compositionally biased region" description="Polar residues" evidence="1">
    <location>
        <begin position="91"/>
        <end position="102"/>
    </location>
</feature>